<dbReference type="GO" id="GO:0009536">
    <property type="term" value="C:plastid"/>
    <property type="evidence" value="ECO:0007669"/>
    <property type="project" value="UniProtKB-SubCell"/>
</dbReference>
<dbReference type="InterPro" id="IPR006843">
    <property type="entry name" value="PAP/fibrillin_dom"/>
</dbReference>
<evidence type="ECO:0000259" key="5">
    <source>
        <dbReference type="Pfam" id="PF04755"/>
    </source>
</evidence>
<evidence type="ECO:0000256" key="3">
    <source>
        <dbReference type="ARBA" id="ARBA00022640"/>
    </source>
</evidence>
<protein>
    <recommendedName>
        <fullName evidence="5">Plastid lipid-associated protein/fibrillin conserved domain-containing protein</fullName>
    </recommendedName>
</protein>
<comment type="caution">
    <text evidence="6">The sequence shown here is derived from an EMBL/GenBank/DDBJ whole genome shotgun (WGS) entry which is preliminary data.</text>
</comment>
<dbReference type="EMBL" id="JBEDUW010000003">
    <property type="protein sequence ID" value="KAK9935945.1"/>
    <property type="molecule type" value="Genomic_DNA"/>
</dbReference>
<evidence type="ECO:0000256" key="1">
    <source>
        <dbReference type="ARBA" id="ARBA00004474"/>
    </source>
</evidence>
<dbReference type="AlphaFoldDB" id="A0AAW1XGI0"/>
<keyword evidence="3" id="KW-0934">Plastid</keyword>
<keyword evidence="7" id="KW-1185">Reference proteome</keyword>
<comment type="similarity">
    <text evidence="2">Belongs to the PAP/fibrillin family.</text>
</comment>
<dbReference type="Proteomes" id="UP001457282">
    <property type="component" value="Unassembled WGS sequence"/>
</dbReference>
<sequence>MRYHRQLTLKNFTVQNSLQFAGPLATTSFSTNATFDVRSPTRVQVHSLSFYGVIDTPQLTDSLVMPEEVQFLGQKIDSVGL</sequence>
<organism evidence="6 7">
    <name type="scientific">Rubus argutus</name>
    <name type="common">Southern blackberry</name>
    <dbReference type="NCBI Taxonomy" id="59490"/>
    <lineage>
        <taxon>Eukaryota</taxon>
        <taxon>Viridiplantae</taxon>
        <taxon>Streptophyta</taxon>
        <taxon>Embryophyta</taxon>
        <taxon>Tracheophyta</taxon>
        <taxon>Spermatophyta</taxon>
        <taxon>Magnoliopsida</taxon>
        <taxon>eudicotyledons</taxon>
        <taxon>Gunneridae</taxon>
        <taxon>Pentapetalae</taxon>
        <taxon>rosids</taxon>
        <taxon>fabids</taxon>
        <taxon>Rosales</taxon>
        <taxon>Rosaceae</taxon>
        <taxon>Rosoideae</taxon>
        <taxon>Rosoideae incertae sedis</taxon>
        <taxon>Rubus</taxon>
    </lineage>
</organism>
<keyword evidence="4" id="KW-0809">Transit peptide</keyword>
<comment type="subcellular location">
    <subcellularLocation>
        <location evidence="1">Plastid</location>
    </subcellularLocation>
</comment>
<evidence type="ECO:0000313" key="6">
    <source>
        <dbReference type="EMBL" id="KAK9935945.1"/>
    </source>
</evidence>
<proteinExistence type="inferred from homology"/>
<evidence type="ECO:0000256" key="4">
    <source>
        <dbReference type="ARBA" id="ARBA00022946"/>
    </source>
</evidence>
<reference evidence="6 7" key="1">
    <citation type="journal article" date="2023" name="G3 (Bethesda)">
        <title>A chromosome-length genome assembly and annotation of blackberry (Rubus argutus, cv. 'Hillquist').</title>
        <authorList>
            <person name="Bruna T."/>
            <person name="Aryal R."/>
            <person name="Dudchenko O."/>
            <person name="Sargent D.J."/>
            <person name="Mead D."/>
            <person name="Buti M."/>
            <person name="Cavallini A."/>
            <person name="Hytonen T."/>
            <person name="Andres J."/>
            <person name="Pham M."/>
            <person name="Weisz D."/>
            <person name="Mascagni F."/>
            <person name="Usai G."/>
            <person name="Natali L."/>
            <person name="Bassil N."/>
            <person name="Fernandez G.E."/>
            <person name="Lomsadze A."/>
            <person name="Armour M."/>
            <person name="Olukolu B."/>
            <person name="Poorten T."/>
            <person name="Britton C."/>
            <person name="Davik J."/>
            <person name="Ashrafi H."/>
            <person name="Aiden E.L."/>
            <person name="Borodovsky M."/>
            <person name="Worthington M."/>
        </authorList>
    </citation>
    <scope>NUCLEOTIDE SEQUENCE [LARGE SCALE GENOMIC DNA]</scope>
    <source>
        <strain evidence="6">PI 553951</strain>
    </source>
</reference>
<accession>A0AAW1XGI0</accession>
<gene>
    <name evidence="6" type="ORF">M0R45_012817</name>
</gene>
<evidence type="ECO:0000313" key="7">
    <source>
        <dbReference type="Proteomes" id="UP001457282"/>
    </source>
</evidence>
<dbReference type="Pfam" id="PF04755">
    <property type="entry name" value="PAP_fibrillin"/>
    <property type="match status" value="1"/>
</dbReference>
<feature type="domain" description="Plastid lipid-associated protein/fibrillin conserved" evidence="5">
    <location>
        <begin position="9"/>
        <end position="65"/>
    </location>
</feature>
<name>A0AAW1XGI0_RUBAR</name>
<evidence type="ECO:0000256" key="2">
    <source>
        <dbReference type="ARBA" id="ARBA00005845"/>
    </source>
</evidence>